<dbReference type="PANTHER" id="PTHR43664">
    <property type="entry name" value="MONOAMINE OXIDASE-RELATED"/>
    <property type="match status" value="1"/>
</dbReference>
<dbReference type="Gene3D" id="3.10.129.10">
    <property type="entry name" value="Hotdog Thioesterase"/>
    <property type="match status" value="1"/>
</dbReference>
<dbReference type="Proteomes" id="UP001555786">
    <property type="component" value="Unassembled WGS sequence"/>
</dbReference>
<name>A0ABV3PL70_9HYPH</name>
<dbReference type="CDD" id="cd03454">
    <property type="entry name" value="YdeM"/>
    <property type="match status" value="1"/>
</dbReference>
<dbReference type="InterPro" id="IPR002539">
    <property type="entry name" value="MaoC-like_dom"/>
</dbReference>
<dbReference type="InterPro" id="IPR029069">
    <property type="entry name" value="HotDog_dom_sf"/>
</dbReference>
<dbReference type="Pfam" id="PF01575">
    <property type="entry name" value="MaoC_dehydratas"/>
    <property type="match status" value="1"/>
</dbReference>
<reference evidence="2 3" key="1">
    <citation type="submission" date="2024-07" db="EMBL/GenBank/DDBJ databases">
        <title>Description of Labrys sedimenti sp. nov., isolated from a diclofenac-degrading enrichment culture.</title>
        <authorList>
            <person name="Tancsics A."/>
            <person name="Csepanyi A."/>
        </authorList>
    </citation>
    <scope>NUCLEOTIDE SEQUENCE [LARGE SCALE GENOMIC DNA]</scope>
    <source>
        <strain evidence="2 3">LMG 23578</strain>
    </source>
</reference>
<feature type="domain" description="MaoC-like" evidence="1">
    <location>
        <begin position="19"/>
        <end position="122"/>
    </location>
</feature>
<gene>
    <name evidence="2" type="ORF">ABXS05_12615</name>
</gene>
<proteinExistence type="predicted"/>
<keyword evidence="3" id="KW-1185">Reference proteome</keyword>
<evidence type="ECO:0000313" key="3">
    <source>
        <dbReference type="Proteomes" id="UP001555786"/>
    </source>
</evidence>
<dbReference type="EMBL" id="JBFNQD010000003">
    <property type="protein sequence ID" value="MEW9306387.1"/>
    <property type="molecule type" value="Genomic_DNA"/>
</dbReference>
<evidence type="ECO:0000259" key="1">
    <source>
        <dbReference type="Pfam" id="PF01575"/>
    </source>
</evidence>
<accession>A0ABV3PL70</accession>
<comment type="caution">
    <text evidence="2">The sequence shown here is derived from an EMBL/GenBank/DDBJ whole genome shotgun (WGS) entry which is preliminary data.</text>
</comment>
<sequence length="157" mass="17500">MKYFEDLAIGDTDEIGAFTFSVENIKRFATLYDPQPFHVDEAAAEASHFGGLVASGWQVAAVWMKLLVAHQEVEIARARQLGKPVVKLGPSPGFRNMVWAKPVRAGDTLRYSVEITGKKESASRPEWGIVSMQSSALNQHGEQAFRFEGTVFWERRG</sequence>
<organism evidence="2 3">
    <name type="scientific">Labrys neptuniae</name>
    <dbReference type="NCBI Taxonomy" id="376174"/>
    <lineage>
        <taxon>Bacteria</taxon>
        <taxon>Pseudomonadati</taxon>
        <taxon>Pseudomonadota</taxon>
        <taxon>Alphaproteobacteria</taxon>
        <taxon>Hyphomicrobiales</taxon>
        <taxon>Xanthobacteraceae</taxon>
        <taxon>Labrys</taxon>
    </lineage>
</organism>
<dbReference type="PANTHER" id="PTHR43664:SF1">
    <property type="entry name" value="BETA-METHYLMALYL-COA DEHYDRATASE"/>
    <property type="match status" value="1"/>
</dbReference>
<dbReference type="InterPro" id="IPR052342">
    <property type="entry name" value="MCH/BMMD"/>
</dbReference>
<evidence type="ECO:0000313" key="2">
    <source>
        <dbReference type="EMBL" id="MEW9306387.1"/>
    </source>
</evidence>
<protein>
    <submittedName>
        <fullName evidence="2">MaoC family dehydratase</fullName>
    </submittedName>
</protein>
<dbReference type="SUPFAM" id="SSF54637">
    <property type="entry name" value="Thioesterase/thiol ester dehydrase-isomerase"/>
    <property type="match status" value="1"/>
</dbReference>
<dbReference type="RefSeq" id="WP_367624147.1">
    <property type="nucleotide sequence ID" value="NZ_JBFNQD010000003.1"/>
</dbReference>